<evidence type="ECO:0000256" key="3">
    <source>
        <dbReference type="ARBA" id="ARBA00023163"/>
    </source>
</evidence>
<dbReference type="PATRIC" id="fig|1187852.3.peg.376"/>
<protein>
    <submittedName>
        <fullName evidence="5">MarR family transcriptional regulator</fullName>
    </submittedName>
</protein>
<keyword evidence="3" id="KW-0804">Transcription</keyword>
<proteinExistence type="predicted"/>
<dbReference type="InterPro" id="IPR036390">
    <property type="entry name" value="WH_DNA-bd_sf"/>
</dbReference>
<dbReference type="GO" id="GO:0003700">
    <property type="term" value="F:DNA-binding transcription factor activity"/>
    <property type="evidence" value="ECO:0007669"/>
    <property type="project" value="InterPro"/>
</dbReference>
<dbReference type="PANTHER" id="PTHR42756:SF1">
    <property type="entry name" value="TRANSCRIPTIONAL REPRESSOR OF EMRAB OPERON"/>
    <property type="match status" value="1"/>
</dbReference>
<evidence type="ECO:0000256" key="2">
    <source>
        <dbReference type="ARBA" id="ARBA00023125"/>
    </source>
</evidence>
<evidence type="ECO:0000259" key="4">
    <source>
        <dbReference type="PROSITE" id="PS50995"/>
    </source>
</evidence>
<dbReference type="Pfam" id="PF12802">
    <property type="entry name" value="MarR_2"/>
    <property type="match status" value="1"/>
</dbReference>
<dbReference type="PRINTS" id="PR00598">
    <property type="entry name" value="HTHMARR"/>
</dbReference>
<sequence>MSYVAIATVKGSLPGPMDRLNLLSFSPFRLNRLATEFSNALAADYARFGIDIPEWRVLATLGQHDEPRSAAYVVRCTRTHKSRISRAVSHLIELGLVERQEAGDDRREIMLQLTDEGRATYAELVPILLAREATLLSGFSEAQRRDFERLLEVLEDSLGLVRCREE</sequence>
<evidence type="ECO:0000313" key="6">
    <source>
        <dbReference type="Proteomes" id="UP000036449"/>
    </source>
</evidence>
<keyword evidence="2" id="KW-0238">DNA-binding</keyword>
<name>A0A0J6VJ98_9HYPH</name>
<dbReference type="Proteomes" id="UP000036449">
    <property type="component" value="Unassembled WGS sequence"/>
</dbReference>
<reference evidence="5 6" key="1">
    <citation type="submission" date="2015-03" db="EMBL/GenBank/DDBJ databases">
        <title>Genome sequencing of Methylobacterium tarhaniae DSM 25844.</title>
        <authorList>
            <person name="Chaudhry V."/>
            <person name="Patil P.B."/>
        </authorList>
    </citation>
    <scope>NUCLEOTIDE SEQUENCE [LARGE SCALE GENOMIC DNA]</scope>
    <source>
        <strain evidence="5 6">DSM 25844</strain>
    </source>
</reference>
<dbReference type="EMBL" id="LABZ01000111">
    <property type="protein sequence ID" value="KMO39196.1"/>
    <property type="molecule type" value="Genomic_DNA"/>
</dbReference>
<dbReference type="SMART" id="SM00347">
    <property type="entry name" value="HTH_MARR"/>
    <property type="match status" value="1"/>
</dbReference>
<evidence type="ECO:0000256" key="1">
    <source>
        <dbReference type="ARBA" id="ARBA00023015"/>
    </source>
</evidence>
<dbReference type="PROSITE" id="PS50995">
    <property type="entry name" value="HTH_MARR_2"/>
    <property type="match status" value="1"/>
</dbReference>
<evidence type="ECO:0000313" key="5">
    <source>
        <dbReference type="EMBL" id="KMO39196.1"/>
    </source>
</evidence>
<organism evidence="5 6">
    <name type="scientific">Methylobacterium tarhaniae</name>
    <dbReference type="NCBI Taxonomy" id="1187852"/>
    <lineage>
        <taxon>Bacteria</taxon>
        <taxon>Pseudomonadati</taxon>
        <taxon>Pseudomonadota</taxon>
        <taxon>Alphaproteobacteria</taxon>
        <taxon>Hyphomicrobiales</taxon>
        <taxon>Methylobacteriaceae</taxon>
        <taxon>Methylobacterium</taxon>
    </lineage>
</organism>
<dbReference type="PANTHER" id="PTHR42756">
    <property type="entry name" value="TRANSCRIPTIONAL REGULATOR, MARR"/>
    <property type="match status" value="1"/>
</dbReference>
<dbReference type="Gene3D" id="1.10.10.10">
    <property type="entry name" value="Winged helix-like DNA-binding domain superfamily/Winged helix DNA-binding domain"/>
    <property type="match status" value="1"/>
</dbReference>
<dbReference type="SUPFAM" id="SSF46785">
    <property type="entry name" value="Winged helix' DNA-binding domain"/>
    <property type="match status" value="1"/>
</dbReference>
<dbReference type="InterPro" id="IPR000835">
    <property type="entry name" value="HTH_MarR-typ"/>
</dbReference>
<keyword evidence="1" id="KW-0805">Transcription regulation</keyword>
<keyword evidence="6" id="KW-1185">Reference proteome</keyword>
<comment type="caution">
    <text evidence="5">The sequence shown here is derived from an EMBL/GenBank/DDBJ whole genome shotgun (WGS) entry which is preliminary data.</text>
</comment>
<feature type="domain" description="HTH marR-type" evidence="4">
    <location>
        <begin position="20"/>
        <end position="156"/>
    </location>
</feature>
<dbReference type="AlphaFoldDB" id="A0A0J6VJ98"/>
<accession>A0A0J6VJ98</accession>
<gene>
    <name evidence="5" type="ORF">VQ03_15925</name>
</gene>
<dbReference type="InterPro" id="IPR036388">
    <property type="entry name" value="WH-like_DNA-bd_sf"/>
</dbReference>
<dbReference type="GO" id="GO:0003677">
    <property type="term" value="F:DNA binding"/>
    <property type="evidence" value="ECO:0007669"/>
    <property type="project" value="UniProtKB-KW"/>
</dbReference>